<dbReference type="InterPro" id="IPR014710">
    <property type="entry name" value="RmlC-like_jellyroll"/>
</dbReference>
<evidence type="ECO:0000256" key="8">
    <source>
        <dbReference type="RuleBase" id="RU004190"/>
    </source>
</evidence>
<evidence type="ECO:0000256" key="7">
    <source>
        <dbReference type="ARBA" id="ARBA00047343"/>
    </source>
</evidence>
<sequence>MSKIVPVVLSGGVGSRLWPTSRALYPKQLLPLVSANGMLQETALRVADGDTFLPPLIVSNDEHRFVIAAQMQDVGIEPMAHILEPLGRNTAPAAAVAAEFIRQEEGGEAILLVLPADHHIGDLDAFRRAVHHGARLAGEGHLVTFGIVPAAPETGYGYIRRGESADEEGGYKVEAFVEKPDSATAASYLADGGYYWNAGIFMFRADRILEEMETFCPDICEKARAALGVSQRDLDFIRLDKAAFEACPSDSIDYAVMEHTRHAAVVPVDMKWNDIGSWSALWEIGEKDEDGNVHLGDVINVDSRNTYVRAEKGLVATLGVEDLVVVETGDVVMVAARDRVQDVKKIVQRLAEEGRSEHEAHNRVYRPWGYYESLTQGDRHQVKHLMVYPGGALSLQLHHHRAEHWVVVNGKARVTVGDTTSTLEANQSTYIPVNTKHRLENPFEEPLSIIEVQSGSYLGEDDIVRFDDVYGRTEENKAAE</sequence>
<comment type="similarity">
    <text evidence="1 8">Belongs to the mannose-6-phosphate isomerase type 2 family.</text>
</comment>
<comment type="caution">
    <text evidence="12">The sequence shown here is derived from an EMBL/GenBank/DDBJ whole genome shotgun (WGS) entry which is preliminary data.</text>
</comment>
<dbReference type="InterPro" id="IPR001538">
    <property type="entry name" value="Man6P_isomerase-2_C"/>
</dbReference>
<dbReference type="eggNOG" id="COG0662">
    <property type="taxonomic scope" value="Bacteria"/>
</dbReference>
<organism evidence="12 13">
    <name type="scientific">Tepidicaulis marinus</name>
    <dbReference type="NCBI Taxonomy" id="1333998"/>
    <lineage>
        <taxon>Bacteria</taxon>
        <taxon>Pseudomonadati</taxon>
        <taxon>Pseudomonadota</taxon>
        <taxon>Alphaproteobacteria</taxon>
        <taxon>Hyphomicrobiales</taxon>
        <taxon>Parvibaculaceae</taxon>
        <taxon>Tepidicaulis</taxon>
    </lineage>
</organism>
<dbReference type="STRING" id="1333998.M2A_2256"/>
<dbReference type="GO" id="GO:0009298">
    <property type="term" value="P:GDP-mannose biosynthetic process"/>
    <property type="evidence" value="ECO:0007669"/>
    <property type="project" value="TreeGrafter"/>
</dbReference>
<dbReference type="Proteomes" id="UP000028702">
    <property type="component" value="Unassembled WGS sequence"/>
</dbReference>
<keyword evidence="13" id="KW-1185">Reference proteome</keyword>
<dbReference type="EC" id="2.7.7.13" evidence="2"/>
<evidence type="ECO:0000313" key="13">
    <source>
        <dbReference type="Proteomes" id="UP000028702"/>
    </source>
</evidence>
<protein>
    <recommendedName>
        <fullName evidence="2">mannose-1-phosphate guanylyltransferase</fullName>
        <ecNumber evidence="2">2.7.7.13</ecNumber>
    </recommendedName>
</protein>
<dbReference type="EMBL" id="BBIO01000011">
    <property type="protein sequence ID" value="GAK45757.1"/>
    <property type="molecule type" value="Genomic_DNA"/>
</dbReference>
<dbReference type="Pfam" id="PF22640">
    <property type="entry name" value="ManC_GMP_beta-helix"/>
    <property type="match status" value="1"/>
</dbReference>
<dbReference type="InterPro" id="IPR051161">
    <property type="entry name" value="Mannose-6P_isomerase_type2"/>
</dbReference>
<dbReference type="InterPro" id="IPR005835">
    <property type="entry name" value="NTP_transferase_dom"/>
</dbReference>
<dbReference type="CDD" id="cd02509">
    <property type="entry name" value="GDP-M1P_Guanylyltransferase"/>
    <property type="match status" value="1"/>
</dbReference>
<name>A0A081BCI9_9HYPH</name>
<feature type="domain" description="Nucleotidyl transferase" evidence="9">
    <location>
        <begin position="6"/>
        <end position="290"/>
    </location>
</feature>
<dbReference type="Pfam" id="PF01050">
    <property type="entry name" value="MannoseP_isomer"/>
    <property type="match status" value="1"/>
</dbReference>
<dbReference type="CDD" id="cd02213">
    <property type="entry name" value="cupin_PMI_typeII_C"/>
    <property type="match status" value="1"/>
</dbReference>
<dbReference type="FunFam" id="2.60.120.10:FF:000032">
    <property type="entry name" value="Mannose-1-phosphate guanylyltransferase/mannose-6-phosphate isomerase"/>
    <property type="match status" value="1"/>
</dbReference>
<dbReference type="InterPro" id="IPR006375">
    <property type="entry name" value="Man1P_GuaTrfase/Man6P_Isoase"/>
</dbReference>
<dbReference type="Gene3D" id="3.90.550.10">
    <property type="entry name" value="Spore Coat Polysaccharide Biosynthesis Protein SpsA, Chain A"/>
    <property type="match status" value="1"/>
</dbReference>
<keyword evidence="6" id="KW-0342">GTP-binding</keyword>
<dbReference type="GO" id="GO:0000271">
    <property type="term" value="P:polysaccharide biosynthetic process"/>
    <property type="evidence" value="ECO:0007669"/>
    <property type="project" value="InterPro"/>
</dbReference>
<dbReference type="InterPro" id="IPR011051">
    <property type="entry name" value="RmlC_Cupin_sf"/>
</dbReference>
<dbReference type="FunFam" id="3.90.550.10:FF:000046">
    <property type="entry name" value="Mannose-1-phosphate guanylyltransferase (GDP)"/>
    <property type="match status" value="1"/>
</dbReference>
<dbReference type="GO" id="GO:0004475">
    <property type="term" value="F:mannose-1-phosphate guanylyltransferase (GTP) activity"/>
    <property type="evidence" value="ECO:0007669"/>
    <property type="project" value="UniProtKB-EC"/>
</dbReference>
<keyword evidence="4 12" id="KW-0548">Nucleotidyltransferase</keyword>
<dbReference type="GO" id="GO:0005525">
    <property type="term" value="F:GTP binding"/>
    <property type="evidence" value="ECO:0007669"/>
    <property type="project" value="UniProtKB-KW"/>
</dbReference>
<reference evidence="12 13" key="1">
    <citation type="submission" date="2014-07" db="EMBL/GenBank/DDBJ databases">
        <title>Tepidicaulis marinum gen. nov., sp. nov., a novel marine bacterium denitrifying nitrate to nitrous oxide strictly under microaerobic conditions.</title>
        <authorList>
            <person name="Takeuchi M."/>
            <person name="Yamagishi T."/>
            <person name="Kamagata Y."/>
            <person name="Oshima K."/>
            <person name="Hattori M."/>
            <person name="Katayama T."/>
            <person name="Hanada S."/>
            <person name="Tamaki H."/>
            <person name="Marumo K."/>
            <person name="Maeda H."/>
            <person name="Nedachi M."/>
            <person name="Iwasaki W."/>
            <person name="Suwa Y."/>
            <person name="Sakata S."/>
        </authorList>
    </citation>
    <scope>NUCLEOTIDE SEQUENCE [LARGE SCALE GENOMIC DNA]</scope>
    <source>
        <strain evidence="12 13">MA2</strain>
    </source>
</reference>
<dbReference type="GO" id="GO:0016853">
    <property type="term" value="F:isomerase activity"/>
    <property type="evidence" value="ECO:0007669"/>
    <property type="project" value="UniProtKB-KW"/>
</dbReference>
<dbReference type="PANTHER" id="PTHR46390:SF1">
    <property type="entry name" value="MANNOSE-1-PHOSPHATE GUANYLYLTRANSFERASE"/>
    <property type="match status" value="1"/>
</dbReference>
<dbReference type="Gene3D" id="2.60.120.10">
    <property type="entry name" value="Jelly Rolls"/>
    <property type="match status" value="1"/>
</dbReference>
<feature type="domain" description="Mannose-6-phosphate isomerase type II C-terminal" evidence="10">
    <location>
        <begin position="354"/>
        <end position="468"/>
    </location>
</feature>
<dbReference type="InterPro" id="IPR049577">
    <property type="entry name" value="GMPP_N"/>
</dbReference>
<dbReference type="InterPro" id="IPR054566">
    <property type="entry name" value="ManC/GMP-like_b-helix"/>
</dbReference>
<evidence type="ECO:0000259" key="10">
    <source>
        <dbReference type="Pfam" id="PF01050"/>
    </source>
</evidence>
<evidence type="ECO:0000259" key="9">
    <source>
        <dbReference type="Pfam" id="PF00483"/>
    </source>
</evidence>
<comment type="catalytic activity">
    <reaction evidence="7">
        <text>alpha-D-mannose 1-phosphate + GTP + H(+) = GDP-alpha-D-mannose + diphosphate</text>
        <dbReference type="Rhea" id="RHEA:15229"/>
        <dbReference type="ChEBI" id="CHEBI:15378"/>
        <dbReference type="ChEBI" id="CHEBI:33019"/>
        <dbReference type="ChEBI" id="CHEBI:37565"/>
        <dbReference type="ChEBI" id="CHEBI:57527"/>
        <dbReference type="ChEBI" id="CHEBI:58409"/>
        <dbReference type="EC" id="2.7.7.13"/>
    </reaction>
</comment>
<dbReference type="InterPro" id="IPR029044">
    <property type="entry name" value="Nucleotide-diphossugar_trans"/>
</dbReference>
<evidence type="ECO:0000313" key="12">
    <source>
        <dbReference type="EMBL" id="GAK45757.1"/>
    </source>
</evidence>
<dbReference type="AlphaFoldDB" id="A0A081BCI9"/>
<dbReference type="RefSeq" id="WP_045447295.1">
    <property type="nucleotide sequence ID" value="NZ_BBIO01000011.1"/>
</dbReference>
<dbReference type="SUPFAM" id="SSF51182">
    <property type="entry name" value="RmlC-like cupins"/>
    <property type="match status" value="1"/>
</dbReference>
<evidence type="ECO:0000259" key="11">
    <source>
        <dbReference type="Pfam" id="PF22640"/>
    </source>
</evidence>
<dbReference type="eggNOG" id="COG0836">
    <property type="taxonomic scope" value="Bacteria"/>
</dbReference>
<gene>
    <name evidence="12" type="ORF">M2A_2256</name>
</gene>
<evidence type="ECO:0000256" key="4">
    <source>
        <dbReference type="ARBA" id="ARBA00022695"/>
    </source>
</evidence>
<dbReference type="SUPFAM" id="SSF53448">
    <property type="entry name" value="Nucleotide-diphospho-sugar transferases"/>
    <property type="match status" value="1"/>
</dbReference>
<dbReference type="PANTHER" id="PTHR46390">
    <property type="entry name" value="MANNOSE-1-PHOSPHATE GUANYLYLTRANSFERASE"/>
    <property type="match status" value="1"/>
</dbReference>
<accession>A0A081BCI9</accession>
<keyword evidence="5" id="KW-0547">Nucleotide-binding</keyword>
<proteinExistence type="inferred from homology"/>
<keyword evidence="3 12" id="KW-0808">Transferase</keyword>
<evidence type="ECO:0000256" key="1">
    <source>
        <dbReference type="ARBA" id="ARBA00006115"/>
    </source>
</evidence>
<evidence type="ECO:0000256" key="2">
    <source>
        <dbReference type="ARBA" id="ARBA00012387"/>
    </source>
</evidence>
<dbReference type="NCBIfam" id="TIGR01479">
    <property type="entry name" value="GMP_PMI"/>
    <property type="match status" value="1"/>
</dbReference>
<dbReference type="Pfam" id="PF00483">
    <property type="entry name" value="NTP_transferase"/>
    <property type="match status" value="1"/>
</dbReference>
<evidence type="ECO:0000256" key="3">
    <source>
        <dbReference type="ARBA" id="ARBA00022679"/>
    </source>
</evidence>
<evidence type="ECO:0000256" key="6">
    <source>
        <dbReference type="ARBA" id="ARBA00023134"/>
    </source>
</evidence>
<evidence type="ECO:0000256" key="5">
    <source>
        <dbReference type="ARBA" id="ARBA00022741"/>
    </source>
</evidence>
<keyword evidence="12" id="KW-0413">Isomerase</keyword>
<feature type="domain" description="MannoseP isomerase/GMP-like beta-helix" evidence="11">
    <location>
        <begin position="296"/>
        <end position="350"/>
    </location>
</feature>